<dbReference type="PROSITE" id="PS50109">
    <property type="entry name" value="HIS_KIN"/>
    <property type="match status" value="1"/>
</dbReference>
<dbReference type="SMART" id="SM00387">
    <property type="entry name" value="HATPase_c"/>
    <property type="match status" value="1"/>
</dbReference>
<feature type="domain" description="Histidine kinase" evidence="8">
    <location>
        <begin position="184"/>
        <end position="399"/>
    </location>
</feature>
<evidence type="ECO:0000256" key="7">
    <source>
        <dbReference type="ARBA" id="ARBA00023012"/>
    </source>
</evidence>
<dbReference type="InterPro" id="IPR003018">
    <property type="entry name" value="GAF"/>
</dbReference>
<gene>
    <name evidence="9" type="ORF">Ppa06_70570</name>
</gene>
<keyword evidence="6 9" id="KW-0418">Kinase</keyword>
<dbReference type="EC" id="2.7.13.3" evidence="3"/>
<dbReference type="Proteomes" id="UP000633041">
    <property type="component" value="Unassembled WGS sequence"/>
</dbReference>
<keyword evidence="10" id="KW-1185">Reference proteome</keyword>
<dbReference type="CDD" id="cd00082">
    <property type="entry name" value="HisKA"/>
    <property type="match status" value="1"/>
</dbReference>
<dbReference type="GO" id="GO:0016301">
    <property type="term" value="F:kinase activity"/>
    <property type="evidence" value="ECO:0007669"/>
    <property type="project" value="UniProtKB-KW"/>
</dbReference>
<evidence type="ECO:0000256" key="3">
    <source>
        <dbReference type="ARBA" id="ARBA00012438"/>
    </source>
</evidence>
<dbReference type="SUPFAM" id="SSF47384">
    <property type="entry name" value="Homodimeric domain of signal transducing histidine kinase"/>
    <property type="match status" value="1"/>
</dbReference>
<evidence type="ECO:0000256" key="5">
    <source>
        <dbReference type="ARBA" id="ARBA00022679"/>
    </source>
</evidence>
<evidence type="ECO:0000256" key="4">
    <source>
        <dbReference type="ARBA" id="ARBA00022553"/>
    </source>
</evidence>
<organism evidence="9 10">
    <name type="scientific">Planomonospora parontospora subsp. parontospora</name>
    <dbReference type="NCBI Taxonomy" id="97194"/>
    <lineage>
        <taxon>Bacteria</taxon>
        <taxon>Bacillati</taxon>
        <taxon>Actinomycetota</taxon>
        <taxon>Actinomycetes</taxon>
        <taxon>Streptosporangiales</taxon>
        <taxon>Streptosporangiaceae</taxon>
        <taxon>Planomonospora</taxon>
    </lineage>
</organism>
<comment type="caution">
    <text evidence="9">The sequence shown here is derived from an EMBL/GenBank/DDBJ whole genome shotgun (WGS) entry which is preliminary data.</text>
</comment>
<dbReference type="Gene3D" id="3.30.450.40">
    <property type="match status" value="1"/>
</dbReference>
<evidence type="ECO:0000256" key="2">
    <source>
        <dbReference type="ARBA" id="ARBA00004236"/>
    </source>
</evidence>
<comment type="catalytic activity">
    <reaction evidence="1">
        <text>ATP + protein L-histidine = ADP + protein N-phospho-L-histidine.</text>
        <dbReference type="EC" id="2.7.13.3"/>
    </reaction>
</comment>
<evidence type="ECO:0000256" key="6">
    <source>
        <dbReference type="ARBA" id="ARBA00022777"/>
    </source>
</evidence>
<dbReference type="InterPro" id="IPR004358">
    <property type="entry name" value="Sig_transdc_His_kin-like_C"/>
</dbReference>
<dbReference type="PRINTS" id="PR00344">
    <property type="entry name" value="BCTRLSENSOR"/>
</dbReference>
<dbReference type="PANTHER" id="PTHR43711">
    <property type="entry name" value="TWO-COMPONENT HISTIDINE KINASE"/>
    <property type="match status" value="1"/>
</dbReference>
<dbReference type="InterPro" id="IPR036097">
    <property type="entry name" value="HisK_dim/P_sf"/>
</dbReference>
<dbReference type="InterPro" id="IPR036890">
    <property type="entry name" value="HATPase_C_sf"/>
</dbReference>
<keyword evidence="4" id="KW-0597">Phosphoprotein</keyword>
<evidence type="ECO:0000313" key="9">
    <source>
        <dbReference type="EMBL" id="GII13259.1"/>
    </source>
</evidence>
<evidence type="ECO:0000256" key="1">
    <source>
        <dbReference type="ARBA" id="ARBA00000085"/>
    </source>
</evidence>
<dbReference type="InterPro" id="IPR003594">
    <property type="entry name" value="HATPase_dom"/>
</dbReference>
<evidence type="ECO:0000313" key="10">
    <source>
        <dbReference type="Proteomes" id="UP000633041"/>
    </source>
</evidence>
<dbReference type="InterPro" id="IPR029016">
    <property type="entry name" value="GAF-like_dom_sf"/>
</dbReference>
<accession>A0ABQ4HMM2</accession>
<name>A0ABQ4HMM2_9ACTN</name>
<keyword evidence="7" id="KW-0902">Two-component regulatory system</keyword>
<dbReference type="SMART" id="SM00065">
    <property type="entry name" value="GAF"/>
    <property type="match status" value="1"/>
</dbReference>
<dbReference type="Gene3D" id="3.30.565.10">
    <property type="entry name" value="Histidine kinase-like ATPase, C-terminal domain"/>
    <property type="match status" value="1"/>
</dbReference>
<reference evidence="9 10" key="1">
    <citation type="submission" date="2021-01" db="EMBL/GenBank/DDBJ databases">
        <title>Whole genome shotgun sequence of Planomonospora parontospora subsp. parontospora NBRC 13880.</title>
        <authorList>
            <person name="Komaki H."/>
            <person name="Tamura T."/>
        </authorList>
    </citation>
    <scope>NUCLEOTIDE SEQUENCE [LARGE SCALE GENOMIC DNA]</scope>
    <source>
        <strain evidence="9 10">NBRC 13880</strain>
    </source>
</reference>
<dbReference type="InterPro" id="IPR050736">
    <property type="entry name" value="Sensor_HK_Regulatory"/>
</dbReference>
<dbReference type="Pfam" id="PF00512">
    <property type="entry name" value="HisKA"/>
    <property type="match status" value="1"/>
</dbReference>
<dbReference type="Gene3D" id="1.10.287.130">
    <property type="match status" value="1"/>
</dbReference>
<dbReference type="Pfam" id="PF01590">
    <property type="entry name" value="GAF"/>
    <property type="match status" value="1"/>
</dbReference>
<protein>
    <recommendedName>
        <fullName evidence="3">histidine kinase</fullName>
        <ecNumber evidence="3">2.7.13.3</ecNumber>
    </recommendedName>
</protein>
<dbReference type="Pfam" id="PF02518">
    <property type="entry name" value="HATPase_c"/>
    <property type="match status" value="1"/>
</dbReference>
<proteinExistence type="predicted"/>
<dbReference type="SUPFAM" id="SSF55781">
    <property type="entry name" value="GAF domain-like"/>
    <property type="match status" value="1"/>
</dbReference>
<dbReference type="EMBL" id="BOOL01000116">
    <property type="protein sequence ID" value="GII13259.1"/>
    <property type="molecule type" value="Genomic_DNA"/>
</dbReference>
<dbReference type="InterPro" id="IPR003661">
    <property type="entry name" value="HisK_dim/P_dom"/>
</dbReference>
<evidence type="ECO:0000259" key="8">
    <source>
        <dbReference type="PROSITE" id="PS50109"/>
    </source>
</evidence>
<dbReference type="RefSeq" id="WP_204054815.1">
    <property type="nucleotide sequence ID" value="NZ_BOOL01000116.1"/>
</dbReference>
<dbReference type="InterPro" id="IPR005467">
    <property type="entry name" value="His_kinase_dom"/>
</dbReference>
<dbReference type="SUPFAM" id="SSF55874">
    <property type="entry name" value="ATPase domain of HSP90 chaperone/DNA topoisomerase II/histidine kinase"/>
    <property type="match status" value="1"/>
</dbReference>
<dbReference type="SMART" id="SM00388">
    <property type="entry name" value="HisKA"/>
    <property type="match status" value="1"/>
</dbReference>
<keyword evidence="5" id="KW-0808">Transferase</keyword>
<sequence>MSAPGPSDENARLDDLDDLHALDVVPEPEFSAIAELAAQFCRAPIGLVNLLGRGGQRFKGHHGVDASAVQGRVPFCAHVGRDLLEVPDAVDDERFCGASLVVRDPHVRFYAGAPVVSGHDHVLGTVCVMDPRPRRLSDDQRRALVTLAGNAAGLLELHHYALQASQVVRRLQEAGELKNTFLRTVNHELRTPLTSIRSYLHLVRDGGLDAVTEQRFLEVIERNSDRILELIDELLLMASLTARTAPFAPDRVDLAVLAYRAVDQIIDRARAGRLTVTLHTPQAVMACADPARVQHALVQLLDNAIKFTPPGGRIEVAAWNDPDPTAEVSDTGMGIAPADIEHVFDDFYRAPEAEQRAIGGTGIGLSITRKIIELHDGTVRIDSDPADGTRVRLILPASPSCP</sequence>
<dbReference type="PANTHER" id="PTHR43711:SF1">
    <property type="entry name" value="HISTIDINE KINASE 1"/>
    <property type="match status" value="1"/>
</dbReference>
<comment type="subcellular location">
    <subcellularLocation>
        <location evidence="2">Cell membrane</location>
    </subcellularLocation>
</comment>